<feature type="compositionally biased region" description="Basic and acidic residues" evidence="1">
    <location>
        <begin position="10"/>
        <end position="33"/>
    </location>
</feature>
<dbReference type="AlphaFoldDB" id="A0A7R9XWD0"/>
<dbReference type="EMBL" id="HBDY01003649">
    <property type="protein sequence ID" value="CAD8231382.1"/>
    <property type="molecule type" value="Transcribed_RNA"/>
</dbReference>
<dbReference type="Pfam" id="PF06991">
    <property type="entry name" value="MFAP1"/>
    <property type="match status" value="1"/>
</dbReference>
<evidence type="ECO:0000313" key="3">
    <source>
        <dbReference type="EMBL" id="CAD8231382.1"/>
    </source>
</evidence>
<sequence>MVKPTFVPKRQRETIAEREKVEAEMDAEHERREAHKRKRATESKQLAAIEVDMEKQIAAMEAANDQGGTNRMSDVDTDDDPDDVAAFEAWQRREQARREQEAEIRRKFVEEREEQERIRRMSEEEKEAWLAANPRENAETGGKEKQKLGFLQKYYHKGAFFQEAADDPASSMGTDDIYKRDFNQATGADKVDKSALPKAMQVRGDAFGKIGRTKWTHLSAEDTTFAGGDNVWADARNKRVGELAEKGAGRKQEFQKPKRIDK</sequence>
<gene>
    <name evidence="3" type="ORF">MPUS1402_LOCUS2744</name>
</gene>
<dbReference type="InterPro" id="IPR033194">
    <property type="entry name" value="MFAP1"/>
</dbReference>
<proteinExistence type="predicted"/>
<feature type="domain" description="Micro-fibrillar-associated protein 1 C-terminal" evidence="2">
    <location>
        <begin position="1"/>
        <end position="223"/>
    </location>
</feature>
<reference evidence="3" key="1">
    <citation type="submission" date="2021-01" db="EMBL/GenBank/DDBJ databases">
        <authorList>
            <person name="Corre E."/>
            <person name="Pelletier E."/>
            <person name="Niang G."/>
            <person name="Scheremetjew M."/>
            <person name="Finn R."/>
            <person name="Kale V."/>
            <person name="Holt S."/>
            <person name="Cochrane G."/>
            <person name="Meng A."/>
            <person name="Brown T."/>
            <person name="Cohen L."/>
        </authorList>
    </citation>
    <scope>NUCLEOTIDE SEQUENCE</scope>
    <source>
        <strain evidence="3">RCC1614</strain>
    </source>
</reference>
<organism evidence="3">
    <name type="scientific">Micromonas pusilla</name>
    <name type="common">Picoplanktonic green alga</name>
    <name type="synonym">Chromulina pusilla</name>
    <dbReference type="NCBI Taxonomy" id="38833"/>
    <lineage>
        <taxon>Eukaryota</taxon>
        <taxon>Viridiplantae</taxon>
        <taxon>Chlorophyta</taxon>
        <taxon>Mamiellophyceae</taxon>
        <taxon>Mamiellales</taxon>
        <taxon>Mamiellaceae</taxon>
        <taxon>Micromonas</taxon>
    </lineage>
</organism>
<dbReference type="PANTHER" id="PTHR15327">
    <property type="entry name" value="MICROFIBRIL-ASSOCIATED PROTEIN"/>
    <property type="match status" value="1"/>
</dbReference>
<feature type="region of interest" description="Disordered" evidence="1">
    <location>
        <begin position="242"/>
        <end position="262"/>
    </location>
</feature>
<dbReference type="InterPro" id="IPR009730">
    <property type="entry name" value="MFAP1_C"/>
</dbReference>
<feature type="region of interest" description="Disordered" evidence="1">
    <location>
        <begin position="121"/>
        <end position="144"/>
    </location>
</feature>
<feature type="region of interest" description="Disordered" evidence="1">
    <location>
        <begin position="1"/>
        <end position="47"/>
    </location>
</feature>
<feature type="region of interest" description="Disordered" evidence="1">
    <location>
        <begin position="62"/>
        <end position="82"/>
    </location>
</feature>
<evidence type="ECO:0000256" key="1">
    <source>
        <dbReference type="SAM" id="MobiDB-lite"/>
    </source>
</evidence>
<evidence type="ECO:0000259" key="2">
    <source>
        <dbReference type="Pfam" id="PF06991"/>
    </source>
</evidence>
<accession>A0A7R9XWD0</accession>
<name>A0A7R9XWD0_MICPS</name>
<protein>
    <recommendedName>
        <fullName evidence="2">Micro-fibrillar-associated protein 1 C-terminal domain-containing protein</fullName>
    </recommendedName>
</protein>